<accession>A0A6J6SGS0</accession>
<gene>
    <name evidence="1" type="ORF">UFOPK2602_02535</name>
</gene>
<evidence type="ECO:0000313" key="1">
    <source>
        <dbReference type="EMBL" id="CAB4734126.1"/>
    </source>
</evidence>
<dbReference type="EMBL" id="CAEZXX010000288">
    <property type="protein sequence ID" value="CAB4734126.1"/>
    <property type="molecule type" value="Genomic_DNA"/>
</dbReference>
<protein>
    <submittedName>
        <fullName evidence="1">Unannotated protein</fullName>
    </submittedName>
</protein>
<name>A0A6J6SGS0_9ZZZZ</name>
<organism evidence="1">
    <name type="scientific">freshwater metagenome</name>
    <dbReference type="NCBI Taxonomy" id="449393"/>
    <lineage>
        <taxon>unclassified sequences</taxon>
        <taxon>metagenomes</taxon>
        <taxon>ecological metagenomes</taxon>
    </lineage>
</organism>
<reference evidence="1" key="1">
    <citation type="submission" date="2020-05" db="EMBL/GenBank/DDBJ databases">
        <authorList>
            <person name="Chiriac C."/>
            <person name="Salcher M."/>
            <person name="Ghai R."/>
            <person name="Kavagutti S V."/>
        </authorList>
    </citation>
    <scope>NUCLEOTIDE SEQUENCE</scope>
</reference>
<dbReference type="AlphaFoldDB" id="A0A6J6SGS0"/>
<proteinExistence type="predicted"/>
<sequence>MEQFVDDAHRERLHGLALCGREVREFRLEPLVLRLPDALGLGAQGRHQRCGQTGGHVEHVTLDLLTDDLANTLGFAGTLLQTTLGPCT</sequence>